<dbReference type="CDD" id="cd05471">
    <property type="entry name" value="pepsin_like"/>
    <property type="match status" value="1"/>
</dbReference>
<dbReference type="AlphaFoldDB" id="A0A9P1FL43"/>
<comment type="similarity">
    <text evidence="1">Belongs to the peptidase A1 family.</text>
</comment>
<keyword evidence="12" id="KW-1185">Reference proteome</keyword>
<keyword evidence="8" id="KW-0732">Signal</keyword>
<feature type="chain" id="PRO_5043271988" evidence="8">
    <location>
        <begin position="22"/>
        <end position="476"/>
    </location>
</feature>
<evidence type="ECO:0000259" key="9">
    <source>
        <dbReference type="PROSITE" id="PS51767"/>
    </source>
</evidence>
<name>A0A9P1FL43_9DINO</name>
<feature type="compositionally biased region" description="Basic and acidic residues" evidence="7">
    <location>
        <begin position="459"/>
        <end position="476"/>
    </location>
</feature>
<dbReference type="Proteomes" id="UP001152797">
    <property type="component" value="Unassembled WGS sequence"/>
</dbReference>
<evidence type="ECO:0000313" key="12">
    <source>
        <dbReference type="Proteomes" id="UP001152797"/>
    </source>
</evidence>
<dbReference type="EMBL" id="CAMXCT030000380">
    <property type="protein sequence ID" value="CAL4765304.1"/>
    <property type="molecule type" value="Genomic_DNA"/>
</dbReference>
<evidence type="ECO:0000256" key="7">
    <source>
        <dbReference type="SAM" id="MobiDB-lite"/>
    </source>
</evidence>
<feature type="active site" evidence="5">
    <location>
        <position position="52"/>
    </location>
</feature>
<reference evidence="10" key="1">
    <citation type="submission" date="2022-10" db="EMBL/GenBank/DDBJ databases">
        <authorList>
            <person name="Chen Y."/>
            <person name="Dougan E. K."/>
            <person name="Chan C."/>
            <person name="Rhodes N."/>
            <person name="Thang M."/>
        </authorList>
    </citation>
    <scope>NUCLEOTIDE SEQUENCE</scope>
</reference>
<dbReference type="PROSITE" id="PS51767">
    <property type="entry name" value="PEPTIDASE_A1"/>
    <property type="match status" value="1"/>
</dbReference>
<accession>A0A9P1FL43</accession>
<keyword evidence="6" id="KW-1015">Disulfide bond</keyword>
<feature type="region of interest" description="Disordered" evidence="7">
    <location>
        <begin position="452"/>
        <end position="476"/>
    </location>
</feature>
<feature type="disulfide bond" evidence="6">
    <location>
        <begin position="227"/>
        <end position="236"/>
    </location>
</feature>
<evidence type="ECO:0000256" key="6">
    <source>
        <dbReference type="PIRSR" id="PIRSR601461-2"/>
    </source>
</evidence>
<dbReference type="EMBL" id="CAMXCT010000380">
    <property type="protein sequence ID" value="CAI3977992.1"/>
    <property type="molecule type" value="Genomic_DNA"/>
</dbReference>
<dbReference type="EMBL" id="CAMXCT020000380">
    <property type="protein sequence ID" value="CAL1131367.1"/>
    <property type="molecule type" value="Genomic_DNA"/>
</dbReference>
<dbReference type="InterPro" id="IPR032799">
    <property type="entry name" value="TAXi_C"/>
</dbReference>
<dbReference type="Pfam" id="PF00026">
    <property type="entry name" value="Asp"/>
    <property type="match status" value="1"/>
</dbReference>
<sequence length="476" mass="52003">MFRVLAATVALCWSLKTSREGETCAPLKNHGSYSAVEIGIGTPRQSFDLVADTGSSNVIVTHCACQQTNCFGYSTPCFTGANRSSTFHIPLGEDGEPESLALEFGSGVIFGVLGTDVVSLGSTAAVMNRSLVLMYDHELDASITDFEGIFGLGLPYDDVGFEKSSWLTTAAIDRFSMCFTGFEEDGVLRLNYGEAKESKMKSVGKYHWGLNFNGISIGQETQEVLFCDGQTASSRCGIIPDSGTTLMLGPSQQILELFSSLCDMWPRCQKAYAEFNRTQKDEFTLGGALGDWLKHALSKWGLPTISSPFAPDPKTQVKLDKRRHFEGLLKSCQSWGASDTAALDKELPTIYWHLAGAEGEKQILEMPPSSYVVAMGYAEQVACLPFFGEYEYVTAQNGPIWILGSAVFYDYVVQYDLSSSSISFSDSPCGHCAGAPSAVSGVPLLKLARKRRGNGQRLRRQEGKVRMPHWDTQRPL</sequence>
<dbReference type="Gene3D" id="2.40.70.10">
    <property type="entry name" value="Acid Proteases"/>
    <property type="match status" value="2"/>
</dbReference>
<comment type="caution">
    <text evidence="10">The sequence shown here is derived from an EMBL/GenBank/DDBJ whole genome shotgun (WGS) entry which is preliminary data.</text>
</comment>
<keyword evidence="4" id="KW-0378">Hydrolase</keyword>
<evidence type="ECO:0000313" key="10">
    <source>
        <dbReference type="EMBL" id="CAI3977992.1"/>
    </source>
</evidence>
<evidence type="ECO:0000256" key="5">
    <source>
        <dbReference type="PIRSR" id="PIRSR601461-1"/>
    </source>
</evidence>
<evidence type="ECO:0000256" key="4">
    <source>
        <dbReference type="ARBA" id="ARBA00022801"/>
    </source>
</evidence>
<reference evidence="11 12" key="2">
    <citation type="submission" date="2024-05" db="EMBL/GenBank/DDBJ databases">
        <authorList>
            <person name="Chen Y."/>
            <person name="Shah S."/>
            <person name="Dougan E. K."/>
            <person name="Thang M."/>
            <person name="Chan C."/>
        </authorList>
    </citation>
    <scope>NUCLEOTIDE SEQUENCE [LARGE SCALE GENOMIC DNA]</scope>
</reference>
<dbReference type="InterPro" id="IPR001461">
    <property type="entry name" value="Aspartic_peptidase_A1"/>
</dbReference>
<dbReference type="GO" id="GO:0006508">
    <property type="term" value="P:proteolysis"/>
    <property type="evidence" value="ECO:0007669"/>
    <property type="project" value="UniProtKB-KW"/>
</dbReference>
<evidence type="ECO:0000256" key="1">
    <source>
        <dbReference type="ARBA" id="ARBA00007447"/>
    </source>
</evidence>
<dbReference type="PANTHER" id="PTHR47966:SF51">
    <property type="entry name" value="BETA-SITE APP-CLEAVING ENZYME, ISOFORM A-RELATED"/>
    <property type="match status" value="1"/>
</dbReference>
<gene>
    <name evidence="10" type="ORF">C1SCF055_LOCUS6085</name>
</gene>
<dbReference type="GO" id="GO:0004190">
    <property type="term" value="F:aspartic-type endopeptidase activity"/>
    <property type="evidence" value="ECO:0007669"/>
    <property type="project" value="UniProtKB-KW"/>
</dbReference>
<protein>
    <submittedName>
        <fullName evidence="11">Aspartic proteinase A1</fullName>
    </submittedName>
</protein>
<evidence type="ECO:0000256" key="2">
    <source>
        <dbReference type="ARBA" id="ARBA00022670"/>
    </source>
</evidence>
<dbReference type="InterPro" id="IPR034164">
    <property type="entry name" value="Pepsin-like_dom"/>
</dbReference>
<dbReference type="Pfam" id="PF14541">
    <property type="entry name" value="TAXi_C"/>
    <property type="match status" value="1"/>
</dbReference>
<keyword evidence="2" id="KW-0645">Protease</keyword>
<dbReference type="OrthoDB" id="771136at2759"/>
<organism evidence="10">
    <name type="scientific">Cladocopium goreaui</name>
    <dbReference type="NCBI Taxonomy" id="2562237"/>
    <lineage>
        <taxon>Eukaryota</taxon>
        <taxon>Sar</taxon>
        <taxon>Alveolata</taxon>
        <taxon>Dinophyceae</taxon>
        <taxon>Suessiales</taxon>
        <taxon>Symbiodiniaceae</taxon>
        <taxon>Cladocopium</taxon>
    </lineage>
</organism>
<proteinExistence type="inferred from homology"/>
<evidence type="ECO:0000256" key="8">
    <source>
        <dbReference type="SAM" id="SignalP"/>
    </source>
</evidence>
<evidence type="ECO:0000256" key="3">
    <source>
        <dbReference type="ARBA" id="ARBA00022750"/>
    </source>
</evidence>
<dbReference type="InterPro" id="IPR021109">
    <property type="entry name" value="Peptidase_aspartic_dom_sf"/>
</dbReference>
<dbReference type="SUPFAM" id="SSF50630">
    <property type="entry name" value="Acid proteases"/>
    <property type="match status" value="1"/>
</dbReference>
<feature type="signal peptide" evidence="8">
    <location>
        <begin position="1"/>
        <end position="21"/>
    </location>
</feature>
<evidence type="ECO:0000313" key="11">
    <source>
        <dbReference type="EMBL" id="CAL4765304.1"/>
    </source>
</evidence>
<keyword evidence="3" id="KW-0064">Aspartyl protease</keyword>
<dbReference type="PANTHER" id="PTHR47966">
    <property type="entry name" value="BETA-SITE APP-CLEAVING ENZYME, ISOFORM A-RELATED"/>
    <property type="match status" value="1"/>
</dbReference>
<feature type="active site" evidence="5">
    <location>
        <position position="241"/>
    </location>
</feature>
<feature type="domain" description="Peptidase A1" evidence="9">
    <location>
        <begin position="34"/>
        <end position="425"/>
    </location>
</feature>
<dbReference type="InterPro" id="IPR033121">
    <property type="entry name" value="PEPTIDASE_A1"/>
</dbReference>
<dbReference type="PRINTS" id="PR00792">
    <property type="entry name" value="PEPSIN"/>
</dbReference>